<dbReference type="GO" id="GO:0003677">
    <property type="term" value="F:DNA binding"/>
    <property type="evidence" value="ECO:0007669"/>
    <property type="project" value="UniProtKB-KW"/>
</dbReference>
<evidence type="ECO:0000313" key="6">
    <source>
        <dbReference type="Proteomes" id="UP000186341"/>
    </source>
</evidence>
<keyword evidence="1" id="KW-0805">Transcription regulation</keyword>
<keyword evidence="3" id="KW-0804">Transcription</keyword>
<dbReference type="Gene3D" id="1.10.10.10">
    <property type="entry name" value="Winged helix-like DNA-binding domain superfamily/Winged helix DNA-binding domain"/>
    <property type="match status" value="1"/>
</dbReference>
<accession>A0A1U7ND54</accession>
<dbReference type="PANTHER" id="PTHR38445">
    <property type="entry name" value="HTH-TYPE TRANSCRIPTIONAL REPRESSOR YTRA"/>
    <property type="match status" value="1"/>
</dbReference>
<evidence type="ECO:0000313" key="5">
    <source>
        <dbReference type="EMBL" id="OLU36743.1"/>
    </source>
</evidence>
<dbReference type="EMBL" id="MPJW01000260">
    <property type="protein sequence ID" value="OLU36743.1"/>
    <property type="molecule type" value="Genomic_DNA"/>
</dbReference>
<keyword evidence="6" id="KW-1185">Reference proteome</keyword>
<dbReference type="Pfam" id="PF00392">
    <property type="entry name" value="GntR"/>
    <property type="match status" value="1"/>
</dbReference>
<dbReference type="InterPro" id="IPR000524">
    <property type="entry name" value="Tscrpt_reg_HTH_GntR"/>
</dbReference>
<dbReference type="PANTHER" id="PTHR38445:SF7">
    <property type="entry name" value="GNTR-FAMILY TRANSCRIPTIONAL REGULATOR"/>
    <property type="match status" value="1"/>
</dbReference>
<dbReference type="GO" id="GO:0003700">
    <property type="term" value="F:DNA-binding transcription factor activity"/>
    <property type="evidence" value="ECO:0007669"/>
    <property type="project" value="InterPro"/>
</dbReference>
<name>A0A1U7ND54_9FIRM</name>
<feature type="domain" description="HTH gntR-type" evidence="4">
    <location>
        <begin position="13"/>
        <end position="81"/>
    </location>
</feature>
<dbReference type="CDD" id="cd07377">
    <property type="entry name" value="WHTH_GntR"/>
    <property type="match status" value="1"/>
</dbReference>
<dbReference type="InterPro" id="IPR036390">
    <property type="entry name" value="WH_DNA-bd_sf"/>
</dbReference>
<organism evidence="5 6">
    <name type="scientific">Ileibacterium valens</name>
    <dbReference type="NCBI Taxonomy" id="1862668"/>
    <lineage>
        <taxon>Bacteria</taxon>
        <taxon>Bacillati</taxon>
        <taxon>Bacillota</taxon>
        <taxon>Erysipelotrichia</taxon>
        <taxon>Erysipelotrichales</taxon>
        <taxon>Erysipelotrichaceae</taxon>
        <taxon>Ileibacterium</taxon>
    </lineage>
</organism>
<dbReference type="InterPro" id="IPR036388">
    <property type="entry name" value="WH-like_DNA-bd_sf"/>
</dbReference>
<reference evidence="5 6" key="1">
    <citation type="submission" date="2016-11" db="EMBL/GenBank/DDBJ databases">
        <title>Description of two novel members of the family Erysipelotrichaceae: Ileibacterium lipovorans gen. nov., sp. nov. and Dubosiella newyorkensis, gen. nov., sp. nov.</title>
        <authorList>
            <person name="Cox L.M."/>
            <person name="Sohn J."/>
            <person name="Tyrrell K.L."/>
            <person name="Citron D.M."/>
            <person name="Lawson P.A."/>
            <person name="Patel N.B."/>
            <person name="Iizumi T."/>
            <person name="Perez-Perez G.I."/>
            <person name="Goldstein E.J."/>
            <person name="Blaser M.J."/>
        </authorList>
    </citation>
    <scope>NUCLEOTIDE SEQUENCE [LARGE SCALE GENOMIC DNA]</scope>
    <source>
        <strain evidence="5 6">NYU-BL-A3</strain>
    </source>
</reference>
<dbReference type="AlphaFoldDB" id="A0A1U7ND54"/>
<comment type="caution">
    <text evidence="5">The sequence shown here is derived from an EMBL/GenBank/DDBJ whole genome shotgun (WGS) entry which is preliminary data.</text>
</comment>
<dbReference type="GeneID" id="82203836"/>
<sequence>MNLEIILKPGSEIPIYLQIEEQIRSAIISGKLEPLSDLPSIRALAKMLRVSVITVQKAYEDLKKEGYIESAVGRGTIVAEVSSSTLRESRMKELEKLLTAAVQCSKECNLSYEDLSAVLKMIYFEEENL</sequence>
<dbReference type="Proteomes" id="UP000186341">
    <property type="component" value="Unassembled WGS sequence"/>
</dbReference>
<evidence type="ECO:0000256" key="1">
    <source>
        <dbReference type="ARBA" id="ARBA00023015"/>
    </source>
</evidence>
<evidence type="ECO:0000259" key="4">
    <source>
        <dbReference type="PROSITE" id="PS50949"/>
    </source>
</evidence>
<evidence type="ECO:0000256" key="2">
    <source>
        <dbReference type="ARBA" id="ARBA00023125"/>
    </source>
</evidence>
<dbReference type="SUPFAM" id="SSF46785">
    <property type="entry name" value="Winged helix' DNA-binding domain"/>
    <property type="match status" value="1"/>
</dbReference>
<keyword evidence="2" id="KW-0238">DNA-binding</keyword>
<gene>
    <name evidence="5" type="ORF">BO222_11910</name>
</gene>
<protein>
    <recommendedName>
        <fullName evidence="4">HTH gntR-type domain-containing protein</fullName>
    </recommendedName>
</protein>
<dbReference type="PROSITE" id="PS50949">
    <property type="entry name" value="HTH_GNTR"/>
    <property type="match status" value="1"/>
</dbReference>
<evidence type="ECO:0000256" key="3">
    <source>
        <dbReference type="ARBA" id="ARBA00023163"/>
    </source>
</evidence>
<dbReference type="SMART" id="SM00345">
    <property type="entry name" value="HTH_GNTR"/>
    <property type="match status" value="1"/>
</dbReference>
<proteinExistence type="predicted"/>
<dbReference type="OrthoDB" id="9801546at2"/>
<dbReference type="RefSeq" id="WP_075820977.1">
    <property type="nucleotide sequence ID" value="NZ_CAJUTZ010000013.1"/>
</dbReference>